<dbReference type="EMBL" id="BARS01002678">
    <property type="protein sequence ID" value="GAF71149.1"/>
    <property type="molecule type" value="Genomic_DNA"/>
</dbReference>
<gene>
    <name evidence="2" type="ORF">S01H1_05139</name>
</gene>
<comment type="caution">
    <text evidence="2">The sequence shown here is derived from an EMBL/GenBank/DDBJ whole genome shotgun (WGS) entry which is preliminary data.</text>
</comment>
<reference evidence="2" key="1">
    <citation type="journal article" date="2014" name="Front. Microbiol.">
        <title>High frequency of phylogenetically diverse reductive dehalogenase-homologous genes in deep subseafloor sedimentary metagenomes.</title>
        <authorList>
            <person name="Kawai M."/>
            <person name="Futagami T."/>
            <person name="Toyoda A."/>
            <person name="Takaki Y."/>
            <person name="Nishi S."/>
            <person name="Hori S."/>
            <person name="Arai W."/>
            <person name="Tsubouchi T."/>
            <person name="Morono Y."/>
            <person name="Uchiyama I."/>
            <person name="Ito T."/>
            <person name="Fujiyama A."/>
            <person name="Inagaki F."/>
            <person name="Takami H."/>
        </authorList>
    </citation>
    <scope>NUCLEOTIDE SEQUENCE</scope>
    <source>
        <strain evidence="2">Expedition CK06-06</strain>
    </source>
</reference>
<organism evidence="2">
    <name type="scientific">marine sediment metagenome</name>
    <dbReference type="NCBI Taxonomy" id="412755"/>
    <lineage>
        <taxon>unclassified sequences</taxon>
        <taxon>metagenomes</taxon>
        <taxon>ecological metagenomes</taxon>
    </lineage>
</organism>
<evidence type="ECO:0000313" key="2">
    <source>
        <dbReference type="EMBL" id="GAF71149.1"/>
    </source>
</evidence>
<feature type="region of interest" description="Disordered" evidence="1">
    <location>
        <begin position="17"/>
        <end position="38"/>
    </location>
</feature>
<sequence>MSETLKRFVTSIRSLFSSPEDEDPFHNMSDIEPEEGEETEELTLAEAAGFEMERKVEG</sequence>
<dbReference type="AlphaFoldDB" id="X0RQL4"/>
<accession>X0RQL4</accession>
<protein>
    <submittedName>
        <fullName evidence="2">Uncharacterized protein</fullName>
    </submittedName>
</protein>
<evidence type="ECO:0000256" key="1">
    <source>
        <dbReference type="SAM" id="MobiDB-lite"/>
    </source>
</evidence>
<proteinExistence type="predicted"/>
<name>X0RQL4_9ZZZZ</name>